<evidence type="ECO:0000313" key="15">
    <source>
        <dbReference type="EMBL" id="CAV31183.1"/>
    </source>
</evidence>
<comment type="catalytic activity">
    <reaction evidence="11">
        <text>2 pyruvate + H(+) = (2S)-2-acetolactate + CO2</text>
        <dbReference type="Rhea" id="RHEA:25249"/>
        <dbReference type="ChEBI" id="CHEBI:15361"/>
        <dbReference type="ChEBI" id="CHEBI:15378"/>
        <dbReference type="ChEBI" id="CHEBI:16526"/>
        <dbReference type="ChEBI" id="CHEBI:58476"/>
        <dbReference type="EC" id="2.2.1.6"/>
    </reaction>
</comment>
<dbReference type="UniPathway" id="UPA00047">
    <property type="reaction ID" value="UER00055"/>
</dbReference>
<dbReference type="Gene3D" id="3.40.50.1220">
    <property type="entry name" value="TPP-binding domain"/>
    <property type="match status" value="1"/>
</dbReference>
<dbReference type="Pfam" id="PF00205">
    <property type="entry name" value="TPP_enzyme_M"/>
    <property type="match status" value="1"/>
</dbReference>
<dbReference type="InterPro" id="IPR012001">
    <property type="entry name" value="Thiamin_PyroP_enz_TPP-bd_dom"/>
</dbReference>
<sequence length="735" mass="83730">MKRKKMTKINKTKRSKQFFNLVTYSEKKPNIEREENEKKEKIKHEDIYYFSKSSYRNTYKKYSSDKFFKRRTSKRGELDREERLKIALQKAQKEFTNKDHKVTKKEHTKKKTTFFKNINEINQETLYLQTGAFALFDTLIRSGIHSVFGYPGGAILPIYDELFFWEEKKFIKHYLVRHEQAATHAADGFSRSSGQVGVCFATSGPGATNLVTGIATASLDSIPMIVITGQVGTQFLGTDAFQEIDIYGITLSLVKHSYVVLESRFLSQILAEAIYVAQNGRPGPVLIDIPKNVGLEKIKRFTPCYGTTVHKVLGWRYKVKNQLDNIRMALHRLSVSSKPLLYIGGGVISSKATRELSELIYRYKIPVTTTLTGKGAFDEDNRLCLGMLGMHGTVAANFSISNCDLLIAIGARFDDRVTGKLQDFACKAFIIHIDVDEAEIGKNKNVGIGIVGDIKKILQKFLVLMERPEHKWLEKPLREEFQNWYEQTAEWKHDFPLLAVPGDYSPLPQTIDDVLLPQTVIKTITEIKPYAIITTDVGQHQMWAAQYTKCKRRKWLSSAGLGTMGFGLPAAIGAAIAYPKEDIICITGDSSFQMNLQELGTISKYNLRIKIIIINNHWQGMVRQWQETFYESRYSHSNMSEGAPKFDILAKAYGIRSLYTERQSEIWRTLRDALEGLDPVLLECNVLEDENCYPMVEPSKSNSEMSLSRELSTTPEGLVINKEKERVELSLEEDK</sequence>
<dbReference type="InterPro" id="IPR011766">
    <property type="entry name" value="TPP_enzyme_TPP-bd"/>
</dbReference>
<dbReference type="InterPro" id="IPR029035">
    <property type="entry name" value="DHS-like_NAD/FAD-binding_dom"/>
</dbReference>
<evidence type="ECO:0000256" key="6">
    <source>
        <dbReference type="ARBA" id="ARBA00022679"/>
    </source>
</evidence>
<dbReference type="CDD" id="cd07035">
    <property type="entry name" value="TPP_PYR_POX_like"/>
    <property type="match status" value="1"/>
</dbReference>
<reference evidence="15" key="2">
    <citation type="journal article" date="2009" name="BMC Evol. Biol.">
        <title>Plastid genomes of two brown algae, Ectocarpus siliculosus and Fucus vesiculosus: further insights on the evolution of red-algal derived plastids.</title>
        <authorList>
            <person name="Le Corguille G."/>
            <person name="Pearson G."/>
            <person name="Valente M."/>
            <person name="Viegas C."/>
            <person name="Gschloessl B."/>
            <person name="Corre E."/>
            <person name="Bailly X."/>
            <person name="Peters A.F."/>
            <person name="Jubin C."/>
            <person name="Vacherie B."/>
            <person name="Cock J.M."/>
            <person name="Leblanc C."/>
        </authorList>
    </citation>
    <scope>NUCLEOTIDE SEQUENCE [LARGE SCALE GENOMIC DNA]</scope>
</reference>
<evidence type="ECO:0000256" key="7">
    <source>
        <dbReference type="ARBA" id="ARBA00022723"/>
    </source>
</evidence>
<evidence type="ECO:0000256" key="10">
    <source>
        <dbReference type="ARBA" id="ARBA00023304"/>
    </source>
</evidence>
<dbReference type="SUPFAM" id="SSF52518">
    <property type="entry name" value="Thiamin diphosphate-binding fold (THDP-binding)"/>
    <property type="match status" value="2"/>
</dbReference>
<geneLocation type="chloroplast" evidence="15"/>
<dbReference type="Gene3D" id="3.40.50.970">
    <property type="match status" value="2"/>
</dbReference>
<gene>
    <name evidence="15" type="primary">ilvB</name>
    <name evidence="15" type="ORF">Es_cpDNA_44</name>
</gene>
<dbReference type="PANTHER" id="PTHR18968:SF13">
    <property type="entry name" value="ACETOLACTATE SYNTHASE CATALYTIC SUBUNIT, MITOCHONDRIAL"/>
    <property type="match status" value="1"/>
</dbReference>
<evidence type="ECO:0000256" key="8">
    <source>
        <dbReference type="ARBA" id="ARBA00022842"/>
    </source>
</evidence>
<evidence type="ECO:0000256" key="5">
    <source>
        <dbReference type="ARBA" id="ARBA00022605"/>
    </source>
</evidence>
<dbReference type="InParanoid" id="D1J6Z9"/>
<dbReference type="GO" id="GO:0009099">
    <property type="term" value="P:L-valine biosynthetic process"/>
    <property type="evidence" value="ECO:0007669"/>
    <property type="project" value="UniProtKB-UniPathway"/>
</dbReference>
<keyword evidence="6 11" id="KW-0808">Transferase</keyword>
<dbReference type="GO" id="GO:0000287">
    <property type="term" value="F:magnesium ion binding"/>
    <property type="evidence" value="ECO:0007669"/>
    <property type="project" value="UniProtKB-UniRule"/>
</dbReference>
<name>D1J6Z9_ECTSI</name>
<evidence type="ECO:0000256" key="1">
    <source>
        <dbReference type="ARBA" id="ARBA00004974"/>
    </source>
</evidence>
<keyword evidence="9 11" id="KW-0786">Thiamine pyrophosphate</keyword>
<accession>D1J6Z9</accession>
<dbReference type="GO" id="GO:0030976">
    <property type="term" value="F:thiamine pyrophosphate binding"/>
    <property type="evidence" value="ECO:0007669"/>
    <property type="project" value="UniProtKB-UniRule"/>
</dbReference>
<dbReference type="InterPro" id="IPR012846">
    <property type="entry name" value="Acetolactate_synth_lsu"/>
</dbReference>
<dbReference type="GO" id="GO:0050660">
    <property type="term" value="F:flavin adenine dinucleotide binding"/>
    <property type="evidence" value="ECO:0007669"/>
    <property type="project" value="InterPro"/>
</dbReference>
<feature type="domain" description="Thiamine pyrophosphate enzyme TPP-binding" evidence="13">
    <location>
        <begin position="536"/>
        <end position="684"/>
    </location>
</feature>
<dbReference type="EC" id="2.2.1.6" evidence="4 11"/>
<dbReference type="SUPFAM" id="SSF52467">
    <property type="entry name" value="DHS-like NAD/FAD-binding domain"/>
    <property type="match status" value="1"/>
</dbReference>
<dbReference type="eggNOG" id="KOG4166">
    <property type="taxonomic scope" value="Eukaryota"/>
</dbReference>
<comment type="similarity">
    <text evidence="3 11">Belongs to the TPP enzyme family.</text>
</comment>
<dbReference type="InterPro" id="IPR045229">
    <property type="entry name" value="TPP_enz"/>
</dbReference>
<reference evidence="15" key="1">
    <citation type="submission" date="2008-12" db="EMBL/GenBank/DDBJ databases">
        <authorList>
            <person name="Genoscope - CEA"/>
        </authorList>
    </citation>
    <scope>NUCLEOTIDE SEQUENCE</scope>
</reference>
<keyword evidence="15" id="KW-0934">Plastid</keyword>
<evidence type="ECO:0000256" key="9">
    <source>
        <dbReference type="ARBA" id="ARBA00023052"/>
    </source>
</evidence>
<dbReference type="InterPro" id="IPR000399">
    <property type="entry name" value="TPP-bd_CS"/>
</dbReference>
<evidence type="ECO:0000256" key="2">
    <source>
        <dbReference type="ARBA" id="ARBA00005025"/>
    </source>
</evidence>
<organism>
    <name type="scientific">Ectocarpus siliculosus</name>
    <name type="common">Brown alga</name>
    <name type="synonym">Conferva siliculosa</name>
    <dbReference type="NCBI Taxonomy" id="2880"/>
    <lineage>
        <taxon>Eukaryota</taxon>
        <taxon>Sar</taxon>
        <taxon>Stramenopiles</taxon>
        <taxon>Ochrophyta</taxon>
        <taxon>PX clade</taxon>
        <taxon>Phaeophyceae</taxon>
        <taxon>Ectocarpales</taxon>
        <taxon>Ectocarpaceae</taxon>
        <taxon>Ectocarpus</taxon>
    </lineage>
</organism>
<keyword evidence="15" id="KW-0150">Chloroplast</keyword>
<keyword evidence="10 11" id="KW-0100">Branched-chain amino acid biosynthesis</keyword>
<evidence type="ECO:0000256" key="11">
    <source>
        <dbReference type="RuleBase" id="RU003591"/>
    </source>
</evidence>
<keyword evidence="5 11" id="KW-0028">Amino-acid biosynthesis</keyword>
<protein>
    <recommendedName>
        <fullName evidence="4 11">Acetolactate synthase</fullName>
        <ecNumber evidence="4 11">2.2.1.6</ecNumber>
    </recommendedName>
</protein>
<dbReference type="FunFam" id="3.40.50.970:FF:000007">
    <property type="entry name" value="Acetolactate synthase"/>
    <property type="match status" value="1"/>
</dbReference>
<dbReference type="Pfam" id="PF02776">
    <property type="entry name" value="TPP_enzyme_N"/>
    <property type="match status" value="1"/>
</dbReference>
<evidence type="ECO:0000259" key="14">
    <source>
        <dbReference type="Pfam" id="PF02776"/>
    </source>
</evidence>
<comment type="pathway">
    <text evidence="2 11">Amino-acid biosynthesis; L-valine biosynthesis; L-valine from pyruvate: step 1/4.</text>
</comment>
<dbReference type="Pfam" id="PF02775">
    <property type="entry name" value="TPP_enzyme_C"/>
    <property type="match status" value="1"/>
</dbReference>
<dbReference type="EMBL" id="FP102296">
    <property type="protein sequence ID" value="CAV31183.1"/>
    <property type="molecule type" value="Genomic_DNA"/>
</dbReference>
<feature type="domain" description="Thiamine pyrophosphate enzyme N-terminal TPP-binding" evidence="14">
    <location>
        <begin position="130"/>
        <end position="247"/>
    </location>
</feature>
<proteinExistence type="inferred from homology"/>
<dbReference type="STRING" id="2880.D1J6Z9"/>
<evidence type="ECO:0000259" key="12">
    <source>
        <dbReference type="Pfam" id="PF00205"/>
    </source>
</evidence>
<dbReference type="InterPro" id="IPR039368">
    <property type="entry name" value="AHAS_TPP"/>
</dbReference>
<dbReference type="InterPro" id="IPR012000">
    <property type="entry name" value="Thiamin_PyroP_enz_cen_dom"/>
</dbReference>
<comment type="pathway">
    <text evidence="1 11">Amino-acid biosynthesis; L-isoleucine biosynthesis; L-isoleucine from 2-oxobutanoate: step 1/4.</text>
</comment>
<evidence type="ECO:0000256" key="3">
    <source>
        <dbReference type="ARBA" id="ARBA00007812"/>
    </source>
</evidence>
<feature type="domain" description="Thiamine pyrophosphate enzyme central" evidence="12">
    <location>
        <begin position="327"/>
        <end position="460"/>
    </location>
</feature>
<dbReference type="FunFam" id="3.40.50.1220:FF:000008">
    <property type="entry name" value="Acetolactate synthase"/>
    <property type="match status" value="1"/>
</dbReference>
<dbReference type="GO" id="GO:0005948">
    <property type="term" value="C:acetolactate synthase complex"/>
    <property type="evidence" value="ECO:0007669"/>
    <property type="project" value="TreeGrafter"/>
</dbReference>
<dbReference type="InterPro" id="IPR029061">
    <property type="entry name" value="THDP-binding"/>
</dbReference>
<dbReference type="NCBIfam" id="TIGR00118">
    <property type="entry name" value="acolac_lg"/>
    <property type="match status" value="1"/>
</dbReference>
<dbReference type="CDD" id="cd02015">
    <property type="entry name" value="TPP_AHAS"/>
    <property type="match status" value="1"/>
</dbReference>
<comment type="cofactor">
    <cofactor evidence="11">
        <name>Mg(2+)</name>
        <dbReference type="ChEBI" id="CHEBI:18420"/>
    </cofactor>
    <text evidence="11">Binds 1 Mg(2+) ion per subunit.</text>
</comment>
<dbReference type="EMBL" id="FP102343">
    <property type="protein sequence ID" value="CAT18687.1"/>
    <property type="molecule type" value="Genomic_DNA"/>
</dbReference>
<comment type="cofactor">
    <cofactor evidence="11">
        <name>thiamine diphosphate</name>
        <dbReference type="ChEBI" id="CHEBI:58937"/>
    </cofactor>
    <text evidence="11">Binds 1 thiamine pyrophosphate per subunit.</text>
</comment>
<keyword evidence="8 11" id="KW-0460">Magnesium</keyword>
<dbReference type="GeneID" id="8594938"/>
<dbReference type="RefSeq" id="YP_003289152.1">
    <property type="nucleotide sequence ID" value="NC_013498.1"/>
</dbReference>
<keyword evidence="7 11" id="KW-0479">Metal-binding</keyword>
<dbReference type="GO" id="GO:0003984">
    <property type="term" value="F:acetolactate synthase activity"/>
    <property type="evidence" value="ECO:0007669"/>
    <property type="project" value="UniProtKB-EC"/>
</dbReference>
<dbReference type="PANTHER" id="PTHR18968">
    <property type="entry name" value="THIAMINE PYROPHOSPHATE ENZYMES"/>
    <property type="match status" value="1"/>
</dbReference>
<evidence type="ECO:0000259" key="13">
    <source>
        <dbReference type="Pfam" id="PF02775"/>
    </source>
</evidence>
<dbReference type="UniPathway" id="UPA00049">
    <property type="reaction ID" value="UER00059"/>
</dbReference>
<dbReference type="AlphaFoldDB" id="D1J6Z9"/>
<dbReference type="PROSITE" id="PS00187">
    <property type="entry name" value="TPP_ENZYMES"/>
    <property type="match status" value="1"/>
</dbReference>
<dbReference type="GO" id="GO:0009097">
    <property type="term" value="P:isoleucine biosynthetic process"/>
    <property type="evidence" value="ECO:0007669"/>
    <property type="project" value="UniProtKB-UniPathway"/>
</dbReference>
<evidence type="ECO:0000256" key="4">
    <source>
        <dbReference type="ARBA" id="ARBA00013145"/>
    </source>
</evidence>